<evidence type="ECO:0000313" key="1">
    <source>
        <dbReference type="EMBL" id="KJZ09304.1"/>
    </source>
</evidence>
<dbReference type="EMBL" id="JXYA01000020">
    <property type="protein sequence ID" value="KJZ09304.1"/>
    <property type="molecule type" value="Genomic_DNA"/>
</dbReference>
<dbReference type="Pfam" id="PF07922">
    <property type="entry name" value="Glyco_transf_52"/>
    <property type="match status" value="1"/>
</dbReference>
<dbReference type="InterPro" id="IPR012477">
    <property type="entry name" value="Glyco_transf_52"/>
</dbReference>
<dbReference type="Proteomes" id="UP000033452">
    <property type="component" value="Unassembled WGS sequence"/>
</dbReference>
<dbReference type="AlphaFoldDB" id="A0A0F4QPN9"/>
<sequence>MKNQLVCYTTLQLMIAERVVAELGLSDVVFSFVTKKPYDSSTNFISTLRGRGYSVNEYYYDGKVLETAFELVRVFSKVRADSIYIASIDNVFMHLILSKASYDSLYTFDDGSANVIKSSVYYNLEKRSFKFKLFYFLFFINFDASKVKRLSKAHYTIYPNRSNIIEKTVPVTLFDYKSEGMKNGKSINVLVGACYDEIFVEDCSTLIDNVCAFLDDTGLETVYVKHPREFSSKVANKFKMLDSRQVAEVHISNLLDEYETVNIYSFLSTCQLNLSSIPRVNNFVIYSEKMTSTFKSCIKEFSDEGFFTTLELD</sequence>
<accession>A0A0F4QPN9</accession>
<dbReference type="PATRIC" id="fig|43658.5.peg.2060"/>
<dbReference type="OrthoDB" id="2339372at2"/>
<keyword evidence="2" id="KW-1185">Reference proteome</keyword>
<protein>
    <recommendedName>
        <fullName evidence="3">CMP-N-acetylneuraminate-beta-galactosamide-alpha-2, 3-sialyltransferase</fullName>
    </recommendedName>
</protein>
<reference evidence="1 2" key="1">
    <citation type="journal article" date="2015" name="BMC Genomics">
        <title>Genome mining reveals unlocked bioactive potential of marine Gram-negative bacteria.</title>
        <authorList>
            <person name="Machado H."/>
            <person name="Sonnenschein E.C."/>
            <person name="Melchiorsen J."/>
            <person name="Gram L."/>
        </authorList>
    </citation>
    <scope>NUCLEOTIDE SEQUENCE [LARGE SCALE GENOMIC DNA]</scope>
    <source>
        <strain evidence="1 2">S2471</strain>
    </source>
</reference>
<comment type="caution">
    <text evidence="1">The sequence shown here is derived from an EMBL/GenBank/DDBJ whole genome shotgun (WGS) entry which is preliminary data.</text>
</comment>
<organism evidence="1 2">
    <name type="scientific">Pseudoalteromonas rubra</name>
    <dbReference type="NCBI Taxonomy" id="43658"/>
    <lineage>
        <taxon>Bacteria</taxon>
        <taxon>Pseudomonadati</taxon>
        <taxon>Pseudomonadota</taxon>
        <taxon>Gammaproteobacteria</taxon>
        <taxon>Alteromonadales</taxon>
        <taxon>Pseudoalteromonadaceae</taxon>
        <taxon>Pseudoalteromonas</taxon>
    </lineage>
</organism>
<name>A0A0F4QPN9_9GAMM</name>
<dbReference type="RefSeq" id="WP_046004788.1">
    <property type="nucleotide sequence ID" value="NZ_JXYA01000020.1"/>
</dbReference>
<gene>
    <name evidence="1" type="ORF">TW77_09705</name>
</gene>
<evidence type="ECO:0000313" key="2">
    <source>
        <dbReference type="Proteomes" id="UP000033452"/>
    </source>
</evidence>
<evidence type="ECO:0008006" key="3">
    <source>
        <dbReference type="Google" id="ProtNLM"/>
    </source>
</evidence>
<proteinExistence type="predicted"/>